<feature type="domain" description="SHSP" evidence="4">
    <location>
        <begin position="48"/>
        <end position="171"/>
    </location>
</feature>
<evidence type="ECO:0000259" key="4">
    <source>
        <dbReference type="PROSITE" id="PS01031"/>
    </source>
</evidence>
<dbReference type="EMBL" id="FOTC01000003">
    <property type="protein sequence ID" value="SFL24390.1"/>
    <property type="molecule type" value="Genomic_DNA"/>
</dbReference>
<dbReference type="SUPFAM" id="SSF49764">
    <property type="entry name" value="HSP20-like chaperones"/>
    <property type="match status" value="1"/>
</dbReference>
<name>A0A1I4G4I2_9EURY</name>
<feature type="region of interest" description="Disordered" evidence="3">
    <location>
        <begin position="95"/>
        <end position="129"/>
    </location>
</feature>
<evidence type="ECO:0000256" key="1">
    <source>
        <dbReference type="PROSITE-ProRule" id="PRU00285"/>
    </source>
</evidence>
<dbReference type="PANTHER" id="PTHR11527">
    <property type="entry name" value="HEAT-SHOCK PROTEIN 20 FAMILY MEMBER"/>
    <property type="match status" value="1"/>
</dbReference>
<dbReference type="InterPro" id="IPR031107">
    <property type="entry name" value="Small_HSP"/>
</dbReference>
<protein>
    <submittedName>
        <fullName evidence="5">HSP20 family protein</fullName>
    </submittedName>
</protein>
<comment type="similarity">
    <text evidence="1 2">Belongs to the small heat shock protein (HSP20) family.</text>
</comment>
<sequence>MMVSEIFMMRRSNPFDFSDFESMFDRMSRQFEEMNRQLGSWDSSSAGEIVGHRGMAIDVAEYDDNLVVVADVPGFEKEDIDLKISGQVLTIVAEHEMESESTSDAESESDDEQGEFIRRERRSQSVRRSFRLPVEVDEESASASYHNGVLTVTLPKMQHDDEDDSHHIDVN</sequence>
<evidence type="ECO:0000256" key="3">
    <source>
        <dbReference type="SAM" id="MobiDB-lite"/>
    </source>
</evidence>
<reference evidence="6" key="1">
    <citation type="submission" date="2016-10" db="EMBL/GenBank/DDBJ databases">
        <authorList>
            <person name="Varghese N."/>
            <person name="Submissions S."/>
        </authorList>
    </citation>
    <scope>NUCLEOTIDE SEQUENCE [LARGE SCALE GENOMIC DNA]</scope>
    <source>
        <strain evidence="6">CGMCC 1.7738</strain>
    </source>
</reference>
<dbReference type="Pfam" id="PF00011">
    <property type="entry name" value="HSP20"/>
    <property type="match status" value="1"/>
</dbReference>
<dbReference type="InterPro" id="IPR008978">
    <property type="entry name" value="HSP20-like_chaperone"/>
</dbReference>
<proteinExistence type="inferred from homology"/>
<dbReference type="Gene3D" id="2.60.40.790">
    <property type="match status" value="1"/>
</dbReference>
<dbReference type="AlphaFoldDB" id="A0A1I4G4I2"/>
<dbReference type="InterPro" id="IPR002068">
    <property type="entry name" value="A-crystallin/Hsp20_dom"/>
</dbReference>
<evidence type="ECO:0000313" key="6">
    <source>
        <dbReference type="Proteomes" id="UP000199607"/>
    </source>
</evidence>
<evidence type="ECO:0000256" key="2">
    <source>
        <dbReference type="RuleBase" id="RU003616"/>
    </source>
</evidence>
<organism evidence="5 6">
    <name type="scientific">Halogranum rubrum</name>
    <dbReference type="NCBI Taxonomy" id="553466"/>
    <lineage>
        <taxon>Archaea</taxon>
        <taxon>Methanobacteriati</taxon>
        <taxon>Methanobacteriota</taxon>
        <taxon>Stenosarchaea group</taxon>
        <taxon>Halobacteria</taxon>
        <taxon>Halobacteriales</taxon>
        <taxon>Haloferacaceae</taxon>
    </lineage>
</organism>
<feature type="compositionally biased region" description="Acidic residues" evidence="3">
    <location>
        <begin position="99"/>
        <end position="114"/>
    </location>
</feature>
<feature type="compositionally biased region" description="Basic residues" evidence="3">
    <location>
        <begin position="119"/>
        <end position="129"/>
    </location>
</feature>
<gene>
    <name evidence="5" type="ORF">SAMN04487950_3012</name>
</gene>
<dbReference type="PROSITE" id="PS01031">
    <property type="entry name" value="SHSP"/>
    <property type="match status" value="1"/>
</dbReference>
<dbReference type="CDD" id="cd06464">
    <property type="entry name" value="ACD_sHsps-like"/>
    <property type="match status" value="1"/>
</dbReference>
<dbReference type="STRING" id="553466.SAMN04487950_3012"/>
<dbReference type="Proteomes" id="UP000199607">
    <property type="component" value="Unassembled WGS sequence"/>
</dbReference>
<keyword evidence="6" id="KW-1185">Reference proteome</keyword>
<accession>A0A1I4G4I2</accession>
<evidence type="ECO:0000313" key="5">
    <source>
        <dbReference type="EMBL" id="SFL24390.1"/>
    </source>
</evidence>